<proteinExistence type="predicted"/>
<dbReference type="Pfam" id="PF13517">
    <property type="entry name" value="FG-GAP_3"/>
    <property type="match status" value="5"/>
</dbReference>
<dbReference type="Gene3D" id="2.130.10.130">
    <property type="entry name" value="Integrin alpha, N-terminal"/>
    <property type="match status" value="3"/>
</dbReference>
<dbReference type="SUPFAM" id="SSF69318">
    <property type="entry name" value="Integrin alpha N-terminal domain"/>
    <property type="match status" value="3"/>
</dbReference>
<dbReference type="AlphaFoldDB" id="A0A1M4W8C7"/>
<dbReference type="PROSITE" id="PS51257">
    <property type="entry name" value="PROKAR_LIPOPROTEIN"/>
    <property type="match status" value="1"/>
</dbReference>
<evidence type="ECO:0000256" key="2">
    <source>
        <dbReference type="SAM" id="MobiDB-lite"/>
    </source>
</evidence>
<organism evidence="4 5">
    <name type="scientific">Fodinibius roseus</name>
    <dbReference type="NCBI Taxonomy" id="1194090"/>
    <lineage>
        <taxon>Bacteria</taxon>
        <taxon>Pseudomonadati</taxon>
        <taxon>Balneolota</taxon>
        <taxon>Balneolia</taxon>
        <taxon>Balneolales</taxon>
        <taxon>Balneolaceae</taxon>
        <taxon>Fodinibius</taxon>
    </lineage>
</organism>
<gene>
    <name evidence="4" type="ORF">SAMN05443144_103153</name>
</gene>
<dbReference type="OrthoDB" id="9816120at2"/>
<feature type="domain" description="ASPIC/UnbV" evidence="3">
    <location>
        <begin position="556"/>
        <end position="623"/>
    </location>
</feature>
<name>A0A1M4W8C7_9BACT</name>
<dbReference type="PANTHER" id="PTHR16026">
    <property type="entry name" value="CARTILAGE ACIDIC PROTEIN 1"/>
    <property type="match status" value="1"/>
</dbReference>
<evidence type="ECO:0000313" key="4">
    <source>
        <dbReference type="EMBL" id="SHE77521.1"/>
    </source>
</evidence>
<dbReference type="Proteomes" id="UP000184041">
    <property type="component" value="Unassembled WGS sequence"/>
</dbReference>
<sequence>MKSGIVKNVLYHRFLSVLFFFWGAAVLLSSCSFFSGESRETLFENVPSSSSSVDFANELTPTNAFNIYTYANFYSGGGVGLGDFNNDGLLDIYMTANQKDNKLYLNEGGFTFRDITGKAGVGGDRAWSTGVSVADVNGDGWPDIYVCNAGEIRGDDRRNELFINNGDLTFTERAEEYGLADRGLSIHASFFDYDKDGDLDMYLLNYTSQSIGSFDLEQDLRIKTGFKGGDRFYRNDLIPQDTAASGNSESSAAEVAGFTDVTDEAGIYSSDIGFGLGVSAGDVNRDGWQDLFISNDFFERDYLYLNNRDGTFREVLTQQMKSISTTSMGGDIADLNNDGYPEIFVTDMLPESDQRLKTITTFADWERYQYELEHDYYHQMTRNVLQLNNGNGTFSEIGRYAGVEATAWSWGALISDFNMDGRRDIFVPNGIYKDMTDQDHLLHVTQPKVRNSIVQNNRVNYQKLLEMTPTNPISNYMFEQTGHLRFTNRASAWGLDQPGFSHGSAYGDLDNDGDMDLVVNNVNAEASVYRNRTREEHPERGWLQLKLEGKAPNTSAVGSQVTLIAGGKRWYAEQMPVRGYQSSVDPKLHFGLGRVERIDTLWVRWPDGRLSRKLDVAANQLLTLSRNQARGDTTRTRQWREQSLPSPAENPPLLEEVTETFALDWQHRENEQVDFDRQPLLFHARSTEGPPLCTGDLNGDGREDFFVGGAKGQAGALFLQTAGGGFQTVSDDVFKAGAGSEDTGCALFDANGDGIEDLFVASGGSGFASGDTALADRLYLNDGEGTFRRSNRAFSSLGNSFNQPTGAVAAGDYNGDGHTDLFVGFRMQPGAYGIPAGGYLLENDGSGRFRDVTADRLPGLSEGGLMTDAAWGDLDGDQDPDLLVAGEWMPLRLFRNNDGTFAEATGEAGLDSTQGWWNSIALADLDGDGDLDWVGGNHGLNSRFEASLQQPLELWVNDFNRDGNFEQILTSYKNGESYPVALRHDLLAVLPMLESKVPSYHAYAETTVRELFNGQQLEESLHLKATMLSSSVGWNDGNGQFTVSALPMETQLSPMYGIHARDFNGDDRAELLMGGNLHRVKPQAGRYDASYGVMLRQDSTGRYRSVSHRESGFFVDGEIRAIRPLRLNDQQLILIARNNEPLQVLKVREPK</sequence>
<dbReference type="InterPro" id="IPR011519">
    <property type="entry name" value="UnbV_ASPIC"/>
</dbReference>
<dbReference type="Pfam" id="PF07593">
    <property type="entry name" value="UnbV_ASPIC"/>
    <property type="match status" value="1"/>
</dbReference>
<dbReference type="EMBL" id="FQUS01000003">
    <property type="protein sequence ID" value="SHE77521.1"/>
    <property type="molecule type" value="Genomic_DNA"/>
</dbReference>
<feature type="region of interest" description="Disordered" evidence="2">
    <location>
        <begin position="629"/>
        <end position="651"/>
    </location>
</feature>
<dbReference type="STRING" id="1194090.SAMN05443144_103153"/>
<evidence type="ECO:0000313" key="5">
    <source>
        <dbReference type="Proteomes" id="UP000184041"/>
    </source>
</evidence>
<keyword evidence="1" id="KW-0732">Signal</keyword>
<evidence type="ECO:0000259" key="3">
    <source>
        <dbReference type="Pfam" id="PF07593"/>
    </source>
</evidence>
<evidence type="ECO:0000256" key="1">
    <source>
        <dbReference type="ARBA" id="ARBA00022729"/>
    </source>
</evidence>
<protein>
    <submittedName>
        <fullName evidence="4">Repeat domain-containing protein</fullName>
    </submittedName>
</protein>
<dbReference type="InterPro" id="IPR013517">
    <property type="entry name" value="FG-GAP"/>
</dbReference>
<dbReference type="PANTHER" id="PTHR16026:SF0">
    <property type="entry name" value="CARTILAGE ACIDIC PROTEIN 1"/>
    <property type="match status" value="1"/>
</dbReference>
<accession>A0A1M4W8C7</accession>
<dbReference type="InterPro" id="IPR027039">
    <property type="entry name" value="Crtac1"/>
</dbReference>
<reference evidence="4 5" key="1">
    <citation type="submission" date="2016-11" db="EMBL/GenBank/DDBJ databases">
        <authorList>
            <person name="Jaros S."/>
            <person name="Januszkiewicz K."/>
            <person name="Wedrychowicz H."/>
        </authorList>
    </citation>
    <scope>NUCLEOTIDE SEQUENCE [LARGE SCALE GENOMIC DNA]</scope>
    <source>
        <strain evidence="4 5">DSM 21986</strain>
    </source>
</reference>
<dbReference type="InterPro" id="IPR028994">
    <property type="entry name" value="Integrin_alpha_N"/>
</dbReference>
<keyword evidence="5" id="KW-1185">Reference proteome</keyword>